<organism evidence="4 5">
    <name type="scientific">Arcicella aquatica</name>
    <dbReference type="NCBI Taxonomy" id="217141"/>
    <lineage>
        <taxon>Bacteria</taxon>
        <taxon>Pseudomonadati</taxon>
        <taxon>Bacteroidota</taxon>
        <taxon>Cytophagia</taxon>
        <taxon>Cytophagales</taxon>
        <taxon>Flectobacillaceae</taxon>
        <taxon>Arcicella</taxon>
    </lineage>
</organism>
<accession>A0ABU5QVF1</accession>
<dbReference type="RefSeq" id="WP_323254141.1">
    <property type="nucleotide sequence ID" value="NZ_JAYFUL010000108.1"/>
</dbReference>
<keyword evidence="2" id="KW-0479">Metal-binding</keyword>
<keyword evidence="5" id="KW-1185">Reference proteome</keyword>
<evidence type="ECO:0000313" key="5">
    <source>
        <dbReference type="Proteomes" id="UP001304671"/>
    </source>
</evidence>
<gene>
    <name evidence="4" type="ORF">VB264_25015</name>
</gene>
<dbReference type="Proteomes" id="UP001304671">
    <property type="component" value="Unassembled WGS sequence"/>
</dbReference>
<comment type="caution">
    <text evidence="4">The sequence shown here is derived from an EMBL/GenBank/DDBJ whole genome shotgun (WGS) entry which is preliminary data.</text>
</comment>
<feature type="domain" description="DDE Tnp4" evidence="3">
    <location>
        <begin position="2"/>
        <end position="116"/>
    </location>
</feature>
<evidence type="ECO:0000256" key="2">
    <source>
        <dbReference type="ARBA" id="ARBA00022723"/>
    </source>
</evidence>
<protein>
    <submittedName>
        <fullName evidence="4">Transposase family protein</fullName>
    </submittedName>
</protein>
<proteinExistence type="predicted"/>
<name>A0ABU5QVF1_9BACT</name>
<sequence length="121" mass="14235">MWLGETHVGKVHDKLMVESLNFLTQITVLADLGFKGWSPQNVTLILPHKKPRNTKTQKRDLTQDQKDFNKELSKKRVKVENILAHIKILRIVKDKNRNYRFGFRENLMKTACGLYNFRKIA</sequence>
<reference evidence="4 5" key="1">
    <citation type="submission" date="2023-12" db="EMBL/GenBank/DDBJ databases">
        <title>Novel species of the genus Arcicella isolated from rivers.</title>
        <authorList>
            <person name="Lu H."/>
        </authorList>
    </citation>
    <scope>NUCLEOTIDE SEQUENCE [LARGE SCALE GENOMIC DNA]</scope>
    <source>
        <strain evidence="4 5">LMG 21963</strain>
    </source>
</reference>
<dbReference type="EMBL" id="JAYFUL010000108">
    <property type="protein sequence ID" value="MEA5261077.1"/>
    <property type="molecule type" value="Genomic_DNA"/>
</dbReference>
<comment type="cofactor">
    <cofactor evidence="1">
        <name>a divalent metal cation</name>
        <dbReference type="ChEBI" id="CHEBI:60240"/>
    </cofactor>
</comment>
<evidence type="ECO:0000256" key="1">
    <source>
        <dbReference type="ARBA" id="ARBA00001968"/>
    </source>
</evidence>
<dbReference type="InterPro" id="IPR027806">
    <property type="entry name" value="HARBI1_dom"/>
</dbReference>
<evidence type="ECO:0000259" key="3">
    <source>
        <dbReference type="Pfam" id="PF13359"/>
    </source>
</evidence>
<dbReference type="Pfam" id="PF13359">
    <property type="entry name" value="DDE_Tnp_4"/>
    <property type="match status" value="1"/>
</dbReference>
<evidence type="ECO:0000313" key="4">
    <source>
        <dbReference type="EMBL" id="MEA5261077.1"/>
    </source>
</evidence>